<dbReference type="EMBL" id="MEYW01000038">
    <property type="protein sequence ID" value="OGD43413.1"/>
    <property type="molecule type" value="Genomic_DNA"/>
</dbReference>
<sequence length="79" mass="7929">MNIFPPGNAFPEKIIVVGLTASPTGGRGTVGAVGAGVTVNVFEPDSPPPGDGVKTVIGKLPAVVRSEDGMVAVSWVELT</sequence>
<proteinExistence type="predicted"/>
<accession>A0A1F5CKN1</accession>
<organism evidence="1 2">
    <name type="scientific">Candidatus Azambacteria bacterium RIFCSPLOWO2_02_FULL_46_11</name>
    <dbReference type="NCBI Taxonomy" id="1797300"/>
    <lineage>
        <taxon>Bacteria</taxon>
        <taxon>Candidatus Azamiibacteriota</taxon>
    </lineage>
</organism>
<comment type="caution">
    <text evidence="1">The sequence shown here is derived from an EMBL/GenBank/DDBJ whole genome shotgun (WGS) entry which is preliminary data.</text>
</comment>
<dbReference type="Proteomes" id="UP000178296">
    <property type="component" value="Unassembled WGS sequence"/>
</dbReference>
<dbReference type="AlphaFoldDB" id="A0A1F5CKN1"/>
<protein>
    <submittedName>
        <fullName evidence="1">Uncharacterized protein</fullName>
    </submittedName>
</protein>
<gene>
    <name evidence="1" type="ORF">A3J02_02305</name>
</gene>
<name>A0A1F5CKN1_9BACT</name>
<reference evidence="1 2" key="1">
    <citation type="journal article" date="2016" name="Nat. Commun.">
        <title>Thousands of microbial genomes shed light on interconnected biogeochemical processes in an aquifer system.</title>
        <authorList>
            <person name="Anantharaman K."/>
            <person name="Brown C.T."/>
            <person name="Hug L.A."/>
            <person name="Sharon I."/>
            <person name="Castelle C.J."/>
            <person name="Probst A.J."/>
            <person name="Thomas B.C."/>
            <person name="Singh A."/>
            <person name="Wilkins M.J."/>
            <person name="Karaoz U."/>
            <person name="Brodie E.L."/>
            <person name="Williams K.H."/>
            <person name="Hubbard S.S."/>
            <person name="Banfield J.F."/>
        </authorList>
    </citation>
    <scope>NUCLEOTIDE SEQUENCE [LARGE SCALE GENOMIC DNA]</scope>
</reference>
<evidence type="ECO:0000313" key="1">
    <source>
        <dbReference type="EMBL" id="OGD43413.1"/>
    </source>
</evidence>
<evidence type="ECO:0000313" key="2">
    <source>
        <dbReference type="Proteomes" id="UP000178296"/>
    </source>
</evidence>